<feature type="repeat" description="TPR" evidence="3">
    <location>
        <begin position="1486"/>
        <end position="1519"/>
    </location>
</feature>
<dbReference type="PANTHER" id="PTHR44858">
    <property type="entry name" value="TETRATRICOPEPTIDE REPEAT PROTEIN 6"/>
    <property type="match status" value="1"/>
</dbReference>
<reference evidence="6 7" key="1">
    <citation type="journal article" date="2012" name="Genome Biol.">
        <title>Sequencing three crocodilian genomes to illuminate the evolution of archosaurs and amniotes.</title>
        <authorList>
            <person name="St John J.A."/>
            <person name="Braun E.L."/>
            <person name="Isberg S.R."/>
            <person name="Miles L.G."/>
            <person name="Chong A.Y."/>
            <person name="Gongora J."/>
            <person name="Dalzell P."/>
            <person name="Moran C."/>
            <person name="Bed'hom B."/>
            <person name="Abzhanov A."/>
            <person name="Burgess S.C."/>
            <person name="Cooksey A.M."/>
            <person name="Castoe T.A."/>
            <person name="Crawford N.G."/>
            <person name="Densmore L.D."/>
            <person name="Drew J.C."/>
            <person name="Edwards S.V."/>
            <person name="Faircloth B.C."/>
            <person name="Fujita M.K."/>
            <person name="Greenwold M.J."/>
            <person name="Hoffmann F.G."/>
            <person name="Howard J.M."/>
            <person name="Iguchi T."/>
            <person name="Janes D.E."/>
            <person name="Khan S.Y."/>
            <person name="Kohno S."/>
            <person name="de Koning A.J."/>
            <person name="Lance S.L."/>
            <person name="McCarthy F.M."/>
            <person name="McCormack J.E."/>
            <person name="Merchant M.E."/>
            <person name="Peterson D.G."/>
            <person name="Pollock D.D."/>
            <person name="Pourmand N."/>
            <person name="Raney B.J."/>
            <person name="Roessler K.A."/>
            <person name="Sanford J.R."/>
            <person name="Sawyer R.H."/>
            <person name="Schmidt C.J."/>
            <person name="Triplett E.W."/>
            <person name="Tuberville T.D."/>
            <person name="Venegas-Anaya M."/>
            <person name="Howard J.T."/>
            <person name="Jarvis E.D."/>
            <person name="Guillette L.J.Jr."/>
            <person name="Glenn T.C."/>
            <person name="Green R.E."/>
            <person name="Ray D.A."/>
        </authorList>
    </citation>
    <scope>NUCLEOTIDE SEQUENCE [LARGE SCALE GENOMIC DNA]</scope>
    <source>
        <strain evidence="6">KSC_2009_1</strain>
    </source>
</reference>
<keyword evidence="1" id="KW-0677">Repeat</keyword>
<dbReference type="EMBL" id="AKHW03002792">
    <property type="protein sequence ID" value="KYO37237.1"/>
    <property type="molecule type" value="Genomic_DNA"/>
</dbReference>
<gene>
    <name evidence="6" type="primary">TTC6</name>
    <name evidence="6" type="ORF">Y1Q_0008936</name>
</gene>
<feature type="repeat" description="TPR" evidence="3">
    <location>
        <begin position="756"/>
        <end position="789"/>
    </location>
</feature>
<proteinExistence type="predicted"/>
<feature type="region of interest" description="Disordered" evidence="5">
    <location>
        <begin position="515"/>
        <end position="540"/>
    </location>
</feature>
<feature type="repeat" description="TPR" evidence="3">
    <location>
        <begin position="1212"/>
        <end position="1245"/>
    </location>
</feature>
<dbReference type="InterPro" id="IPR050498">
    <property type="entry name" value="Ycf3"/>
</dbReference>
<evidence type="ECO:0000313" key="7">
    <source>
        <dbReference type="Proteomes" id="UP000050525"/>
    </source>
</evidence>
<feature type="repeat" description="TPR" evidence="3">
    <location>
        <begin position="1384"/>
        <end position="1417"/>
    </location>
</feature>
<feature type="compositionally biased region" description="Basic and acidic residues" evidence="5">
    <location>
        <begin position="519"/>
        <end position="540"/>
    </location>
</feature>
<dbReference type="PANTHER" id="PTHR44858:SF1">
    <property type="entry name" value="UDP-N-ACETYLGLUCOSAMINE--PEPTIDE N-ACETYLGLUCOSAMINYLTRANSFERASE SPINDLY-RELATED"/>
    <property type="match status" value="1"/>
</dbReference>
<feature type="repeat" description="TPR" evidence="3">
    <location>
        <begin position="1246"/>
        <end position="1279"/>
    </location>
</feature>
<dbReference type="SMART" id="SM00028">
    <property type="entry name" value="TPR"/>
    <property type="match status" value="23"/>
</dbReference>
<feature type="repeat" description="TPR" evidence="3">
    <location>
        <begin position="1418"/>
        <end position="1451"/>
    </location>
</feature>
<keyword evidence="4" id="KW-0175">Coiled coil</keyword>
<dbReference type="InterPro" id="IPR019734">
    <property type="entry name" value="TPR_rpt"/>
</dbReference>
<sequence length="1556" mass="178373">MIKELLESVLGENYNIKIEQASVEPQGKKSESQTNEEILPSIQQPTLIPVIKKELPAEESESQAKEELLTDLKQVKQIKESSIETLPDQAPGTLCLPAQDLPCFPESEGSKLKLFSSSVPLLSKPTLPLLNILEEVKNEQELQKAGSSSSLSLLETVSSDVLQVKGKAVIKTKPVEVQQKLPDHQLQHPLSWLSTWTPKIKEQHYPVMHHLCTASPSFSLPIDLQLASRVYHTFSRRGHNILFTKEEPHHEEEKLFYSKHIFFEEQSERRRICYEGIPVLELFQENQEGGIHVLPPHTSESLTEWQKKAEYYVEKPRLELLGEKPWSWSQSQSRSKQQKVSFYPETLKTFWAPAPPKFSAPLSFMKEMLFPKYKSNVIEGVIIEDFSSDHPEEDGLKSEEDSDIDSYMTKTIVRRCHSLPDFFSTEESKINLIKRSVSAPEMADFKEKTKLKMSANFKTSMKEMKVMKQQISELKVETENFEKFAESKGGIPEETGVREWVKEIWYSWFDETFPPSSRPSEEKGVNIQTETKKKDSGEETKPNLEIELVDSIKPFLVEDEAVNIEDLEAEISRLTLLIAKEGNSSGFHYCRRGAINRKLGKLKSAMEDLEKAIRLEPLLLNAYWHRHLIYLFQAKIPAALDDLNYIIKWNKNSVDAYLSKAEIYRRQGNNALAIINYTLAEKCNPTDDDIYFRRAELLENGNELLLAMEDYTKCFRCNPKRTDALMKHGIHSFEKSALTVAIEDFTAVIKEDPNNAQARLYRGRAYATQQQYKNTTEDFSAAIHLDPLNWLAFYYRGCMLRKIDPKRALQDFSVSVLLNDTFENLSSFFHRGILYAEQSCWSLAICDFEDVLVLDKGFSLAYINIGLILLWHLDHYYEAIRQFSNAIEVDPTNMRPYVCRAQAYHKVHDVQLALKDINRAIHLYPNESYLWITRGQYLLELKRYDLASFSIRQVAEMGEVSFKITPVQQALVDSFCQNHSKAIKCLLEVTENKPEPSVFVLLGKIQMKAKKTKEALESFKAALKLLASSAKPLPNTFETAEIYYFMGLCYMEQVNFLQACEAFSIAVKVYSVYPDAFYQRGLCRMQLKQTKCIQDFNRALAINPAHFQAYLSRAAYYGSKGRYSKAILNCNEAIRIHPKSVRAYLYRGTLKYHNKTYKNSIEDLTKAIDLDKTCILAYFNRAICYHHIKDFRKALKDYGILLLSESSKEIVLKVLVNRGLLYMELEDYSNALEDFKEVTLGSPDDSTIYQVIGMCYNRLQQFEEAVKSFTQVLKIDPFSVDAYVGRGNSYMEYGHEAGHIQAQKDFLKALHLNPKCINARICLGYNLQVLGKFQKAWNQFTVVIDIDPKSHTAYDGRALVCLQMGDAFAAFQDTNAALKLTTTAQLLTNRGVINQFMGDLTCAMKDYQQAISINPDYALAYFNAANIYFHNRQFSQAYCYYSKALQLDPRNEAAVLNRAITNTLLQNTDEAKEDFEKAVSLCPFSASVYFNRANLYNTLRQYELAEKDISTALSIQPNDALMYKLRADIRGKMGFSKEAIADYKQAISIQELVNDT</sequence>
<feature type="repeat" description="TPR" evidence="3">
    <location>
        <begin position="1107"/>
        <end position="1140"/>
    </location>
</feature>
<dbReference type="PROSITE" id="PS50293">
    <property type="entry name" value="TPR_REGION"/>
    <property type="match status" value="2"/>
</dbReference>
<evidence type="ECO:0000256" key="1">
    <source>
        <dbReference type="ARBA" id="ARBA00022737"/>
    </source>
</evidence>
<evidence type="ECO:0000256" key="2">
    <source>
        <dbReference type="ARBA" id="ARBA00022803"/>
    </source>
</evidence>
<evidence type="ECO:0000256" key="3">
    <source>
        <dbReference type="PROSITE-ProRule" id="PRU00339"/>
    </source>
</evidence>
<feature type="coiled-coil region" evidence="4">
    <location>
        <begin position="557"/>
        <end position="612"/>
    </location>
</feature>
<dbReference type="PROSITE" id="PS50005">
    <property type="entry name" value="TPR"/>
    <property type="match status" value="11"/>
</dbReference>
<protein>
    <submittedName>
        <fullName evidence="6">Tetratricopeptide repeat protein 6 isoform C</fullName>
    </submittedName>
</protein>
<organism evidence="6 7">
    <name type="scientific">Alligator mississippiensis</name>
    <name type="common">American alligator</name>
    <dbReference type="NCBI Taxonomy" id="8496"/>
    <lineage>
        <taxon>Eukaryota</taxon>
        <taxon>Metazoa</taxon>
        <taxon>Chordata</taxon>
        <taxon>Craniata</taxon>
        <taxon>Vertebrata</taxon>
        <taxon>Euteleostomi</taxon>
        <taxon>Archelosauria</taxon>
        <taxon>Archosauria</taxon>
        <taxon>Crocodylia</taxon>
        <taxon>Alligatoridae</taxon>
        <taxon>Alligatorinae</taxon>
        <taxon>Alligator</taxon>
    </lineage>
</organism>
<feature type="repeat" description="TPR" evidence="3">
    <location>
        <begin position="1317"/>
        <end position="1350"/>
    </location>
</feature>
<evidence type="ECO:0000313" key="6">
    <source>
        <dbReference type="EMBL" id="KYO37237.1"/>
    </source>
</evidence>
<dbReference type="Pfam" id="PF13181">
    <property type="entry name" value="TPR_8"/>
    <property type="match status" value="5"/>
</dbReference>
<name>A0A151NKC4_ALLMI</name>
<dbReference type="InterPro" id="IPR011990">
    <property type="entry name" value="TPR-like_helical_dom_sf"/>
</dbReference>
<feature type="repeat" description="TPR" evidence="3">
    <location>
        <begin position="996"/>
        <end position="1029"/>
    </location>
</feature>
<feature type="repeat" description="TPR" evidence="3">
    <location>
        <begin position="586"/>
        <end position="619"/>
    </location>
</feature>
<feature type="repeat" description="TPR" evidence="3">
    <location>
        <begin position="894"/>
        <end position="927"/>
    </location>
</feature>
<dbReference type="Pfam" id="PF13414">
    <property type="entry name" value="TPR_11"/>
    <property type="match status" value="1"/>
</dbReference>
<dbReference type="Pfam" id="PF13432">
    <property type="entry name" value="TPR_16"/>
    <property type="match status" value="1"/>
</dbReference>
<dbReference type="Gene3D" id="1.25.40.10">
    <property type="entry name" value="Tetratricopeptide repeat domain"/>
    <property type="match status" value="9"/>
</dbReference>
<evidence type="ECO:0000256" key="5">
    <source>
        <dbReference type="SAM" id="MobiDB-lite"/>
    </source>
</evidence>
<dbReference type="Proteomes" id="UP000050525">
    <property type="component" value="Unassembled WGS sequence"/>
</dbReference>
<accession>A0A151NKC4</accession>
<comment type="caution">
    <text evidence="6">The sequence shown here is derived from an EMBL/GenBank/DDBJ whole genome shotgun (WGS) entry which is preliminary data.</text>
</comment>
<keyword evidence="7" id="KW-1185">Reference proteome</keyword>
<keyword evidence="2 3" id="KW-0802">TPR repeat</keyword>
<dbReference type="STRING" id="8496.A0A151NKC4"/>
<evidence type="ECO:0000256" key="4">
    <source>
        <dbReference type="SAM" id="Coils"/>
    </source>
</evidence>
<dbReference type="SUPFAM" id="SSF48452">
    <property type="entry name" value="TPR-like"/>
    <property type="match status" value="4"/>
</dbReference>
<feature type="region of interest" description="Disordered" evidence="5">
    <location>
        <begin position="20"/>
        <end position="40"/>
    </location>
</feature>